<keyword evidence="5" id="KW-1185">Reference proteome</keyword>
<dbReference type="GO" id="GO:0016758">
    <property type="term" value="F:hexosyltransferase activity"/>
    <property type="evidence" value="ECO:0007669"/>
    <property type="project" value="InterPro"/>
</dbReference>
<evidence type="ECO:0000259" key="3">
    <source>
        <dbReference type="Pfam" id="PF06722"/>
    </source>
</evidence>
<dbReference type="InterPro" id="IPR010610">
    <property type="entry name" value="EryCIII-like_C"/>
</dbReference>
<dbReference type="InterPro" id="IPR002213">
    <property type="entry name" value="UDP_glucos_trans"/>
</dbReference>
<dbReference type="Proteomes" id="UP000186455">
    <property type="component" value="Unassembled WGS sequence"/>
</dbReference>
<dbReference type="Pfam" id="PF06722">
    <property type="entry name" value="EryCIII-like_C"/>
    <property type="match status" value="1"/>
</dbReference>
<protein>
    <submittedName>
        <fullName evidence="4">UDP-glucose:sterol glucosyltransferase</fullName>
    </submittedName>
</protein>
<evidence type="ECO:0000259" key="2">
    <source>
        <dbReference type="Pfam" id="PF03033"/>
    </source>
</evidence>
<dbReference type="EMBL" id="LFBV01000011">
    <property type="protein sequence ID" value="OKH90564.1"/>
    <property type="molecule type" value="Genomic_DNA"/>
</dbReference>
<dbReference type="Gene3D" id="3.40.50.2000">
    <property type="entry name" value="Glycogen Phosphorylase B"/>
    <property type="match status" value="2"/>
</dbReference>
<dbReference type="GO" id="GO:0008194">
    <property type="term" value="F:UDP-glycosyltransferase activity"/>
    <property type="evidence" value="ECO:0007669"/>
    <property type="project" value="InterPro"/>
</dbReference>
<dbReference type="AlphaFoldDB" id="A0A1Q4UYC5"/>
<feature type="domain" description="Erythromycin biosynthesis protein CIII-like C-terminal" evidence="3">
    <location>
        <begin position="292"/>
        <end position="401"/>
    </location>
</feature>
<dbReference type="InterPro" id="IPR004276">
    <property type="entry name" value="GlycoTrans_28_N"/>
</dbReference>
<comment type="caution">
    <text evidence="4">The sequence shown here is derived from an EMBL/GenBank/DDBJ whole genome shotgun (WGS) entry which is preliminary data.</text>
</comment>
<dbReference type="STRING" id="1048205.AB852_33570"/>
<accession>A0A1Q4UYC5</accession>
<reference evidence="4 5" key="1">
    <citation type="submission" date="2015-06" db="EMBL/GenBank/DDBJ databases">
        <title>Cloning and characterization of the uncialamcin biosynthetic gene cluster.</title>
        <authorList>
            <person name="Yan X."/>
            <person name="Huang T."/>
            <person name="Ge H."/>
            <person name="Shen B."/>
        </authorList>
    </citation>
    <scope>NUCLEOTIDE SEQUENCE [LARGE SCALE GENOMIC DNA]</scope>
    <source>
        <strain evidence="4 5">DCA2648</strain>
    </source>
</reference>
<evidence type="ECO:0000256" key="1">
    <source>
        <dbReference type="ARBA" id="ARBA00022679"/>
    </source>
</evidence>
<dbReference type="SUPFAM" id="SSF53756">
    <property type="entry name" value="UDP-Glycosyltransferase/glycogen phosphorylase"/>
    <property type="match status" value="1"/>
</dbReference>
<dbReference type="CDD" id="cd03784">
    <property type="entry name" value="GT1_Gtf-like"/>
    <property type="match status" value="1"/>
</dbReference>
<dbReference type="GO" id="GO:0033072">
    <property type="term" value="P:vancomycin biosynthetic process"/>
    <property type="evidence" value="ECO:0007669"/>
    <property type="project" value="UniProtKB-ARBA"/>
</dbReference>
<dbReference type="GO" id="GO:0005975">
    <property type="term" value="P:carbohydrate metabolic process"/>
    <property type="evidence" value="ECO:0007669"/>
    <property type="project" value="InterPro"/>
</dbReference>
<name>A0A1Q4UYC5_9ACTN</name>
<dbReference type="PANTHER" id="PTHR48050">
    <property type="entry name" value="STEROL 3-BETA-GLUCOSYLTRANSFERASE"/>
    <property type="match status" value="1"/>
</dbReference>
<gene>
    <name evidence="4" type="ORF">AB852_33570</name>
</gene>
<dbReference type="FunFam" id="3.40.50.2000:FF:000009">
    <property type="entry name" value="Sterol 3-beta-glucosyltransferase UGT80A2"/>
    <property type="match status" value="1"/>
</dbReference>
<dbReference type="RefSeq" id="WP_073794558.1">
    <property type="nucleotide sequence ID" value="NZ_LFBV01000011.1"/>
</dbReference>
<evidence type="ECO:0000313" key="5">
    <source>
        <dbReference type="Proteomes" id="UP000186455"/>
    </source>
</evidence>
<dbReference type="InterPro" id="IPR050426">
    <property type="entry name" value="Glycosyltransferase_28"/>
</dbReference>
<sequence length="418" mass="43575">MTAGSRGDVAPFTGLGHGLALAGHEVTLVTHARFAPLAARAGLDFRPLPLDPRAVLASAKGQDLHRSGSGIGKMNRLFALVREQVGALADDLLAAAGHSDVLLLAPAIAPLGHAVADGLGLPAAELHLQPQSPTRVFAPPLLGARSFGPLGNRLGAHAVNAGLDRLFADSTRALRARLGAPPVGVHAARRARDRRLLPVHHGFSPLLVPRPRDWRPGLTVDGYWWSYDPPDAELPDEVAKFIDAGPPPVYVGLGSATAPDPERLSATIVGALRAAGLRGVIQRGWSGLAADGDDMLTVGELPHSVLFPRTAAVVHHAGAGTTAAALRAGVPSVPLPVQFDAAFWSARLRALGVAPDIVPLRTLTERPGSADRLTAALVRATAQDSTHRTRARALAARLAGEDGVLPVARTVERLAARR</sequence>
<keyword evidence="1 4" id="KW-0808">Transferase</keyword>
<organism evidence="4 5">
    <name type="scientific">Streptomyces uncialis</name>
    <dbReference type="NCBI Taxonomy" id="1048205"/>
    <lineage>
        <taxon>Bacteria</taxon>
        <taxon>Bacillati</taxon>
        <taxon>Actinomycetota</taxon>
        <taxon>Actinomycetes</taxon>
        <taxon>Kitasatosporales</taxon>
        <taxon>Streptomycetaceae</taxon>
        <taxon>Streptomyces</taxon>
    </lineage>
</organism>
<evidence type="ECO:0000313" key="4">
    <source>
        <dbReference type="EMBL" id="OKH90564.1"/>
    </source>
</evidence>
<proteinExistence type="predicted"/>
<dbReference type="PANTHER" id="PTHR48050:SF13">
    <property type="entry name" value="STEROL 3-BETA-GLUCOSYLTRANSFERASE UGT80A2"/>
    <property type="match status" value="1"/>
</dbReference>
<feature type="domain" description="Glycosyltransferase family 28 N-terminal" evidence="2">
    <location>
        <begin position="1"/>
        <end position="63"/>
    </location>
</feature>
<dbReference type="Pfam" id="PF03033">
    <property type="entry name" value="Glyco_transf_28"/>
    <property type="match status" value="1"/>
</dbReference>